<gene>
    <name evidence="2" type="ORF">TVAG_008720</name>
</gene>
<reference evidence="2" key="1">
    <citation type="submission" date="2006-10" db="EMBL/GenBank/DDBJ databases">
        <authorList>
            <person name="Amadeo P."/>
            <person name="Zhao Q."/>
            <person name="Wortman J."/>
            <person name="Fraser-Liggett C."/>
            <person name="Carlton J."/>
        </authorList>
    </citation>
    <scope>NUCLEOTIDE SEQUENCE</scope>
    <source>
        <strain evidence="2">G3</strain>
    </source>
</reference>
<sequence length="1300" mass="146176">MLSFLCVISSSRIPWRYRDLAKEALDSASRRINLAAREELMEPGHYTFGGVSFHLTRPLVNPNVEQIQGFAKRENVIAIVQSKLSLSQNLMARKPLMAVPSEQKIFELGKSLGSDGRVELYSVSTVNPLEVFANLEMQTKPQTGYDCTLNETIFTGAKCKAWFSYNWPEAKDGEDPLSLKPIYHNITKDGDFQYRVGAYGQAVGQVALKFQGLFDLVAEFSVDINAVGGLGILVKKQVYNYNLKIYEFKYPIYGIDFEILGIKIGFGVEAYIGFLLNNITMEIPELEYYRDFVFNFHKQGKLSTKSGYHGDPYTWDIHSDTYSNLDNNSLIEYIEGMKLGISPTVDMGIRAIAYVGSLLNTDLAVGSDFHLDLGFGFNMEKCTLPYIYTNAAFGIDLYLSSIGVKILGLNIVPGFKLNWPVFQSKRSADICLFSSKKSQEGVISMTSDTRVPSVVIKPEYIFPKASAPNSNKFNVRLNAYPGSDVPTPFRSLQLEPVQFSQGSSGPDAKKQLNRVLVLTNPRESTVMKYTANWAHRFQFQDEFQIDSEMNKEICGQYSNSESLCIRTQVNNSQTVEEFKEFDANKTYISIKPSNAKNGDIYGVITHGDGDAYKAPLDKYQTLDDAALDSSDIRNGEYLVRRYLNVKIDGLKRSDSNADVQLDFFKCVDSDCSPLGSLYAMDVPKNVYVTAAQINAQEFSFPFDLSGQKFTLQVKMNNDKVFEFTRDEINFDGTFKRSKSIESDKFQLALNFENTIPTILFQTGYEEGKTNYKGIIAKVFQPTQVWTKDDVNVHVAMKTNETYGILRFFFNHGDDQIAQNTQFNVIMKGQGFTPLCDHTKLDDQYIAIPLTFGETLFSTKQQQQYFPGALSINIPIRRTKLEAAEFDVSLSAVFISGDKAVCSVSNIIKGKVIKGLYTGCIDTLTPENHLSWTPLFTGISDGYFEHFRLEANNWALEAFRAKDDLTEFTDFEFRTRFGGFNIPENASSLFIPGNRTYEFANANKKIYIQCDKCTSLRAETSKQTMQLEKVEGKYVYNPDKSREDVLFVAMCDDKNHPYCEFEEDFSDDGLALLEYLSDDGVLDIKAPENSLKLQDSVRRQIVYGRNATKLVKTWKGTITRLQKNMQPGDFKLVITANNDKTSTITAMLGSVIVPLSAAGFRYDPIKFLDASAIIRPQDGFKDGDLIFTANGSIIVRNELLGNVFQNVDNVKSLTDLPASYVYNQEVVCGEKSRKKGNKCVRVLTPGEWIKQNPGAFAGIIIGFVALFGLIALSVVLIKRRRRQNEIERSLLTNELASGLQD</sequence>
<dbReference type="InParanoid" id="A2F7U5"/>
<organism evidence="2 3">
    <name type="scientific">Trichomonas vaginalis (strain ATCC PRA-98 / G3)</name>
    <dbReference type="NCBI Taxonomy" id="412133"/>
    <lineage>
        <taxon>Eukaryota</taxon>
        <taxon>Metamonada</taxon>
        <taxon>Parabasalia</taxon>
        <taxon>Trichomonadida</taxon>
        <taxon>Trichomonadidae</taxon>
        <taxon>Trichomonas</taxon>
    </lineage>
</organism>
<proteinExistence type="predicted"/>
<name>A2F7U5_TRIV3</name>
<keyword evidence="1" id="KW-1133">Transmembrane helix</keyword>
<evidence type="ECO:0000256" key="1">
    <source>
        <dbReference type="SAM" id="Phobius"/>
    </source>
</evidence>
<accession>A2F7U5</accession>
<dbReference type="OrthoDB" id="10676920at2759"/>
<protein>
    <submittedName>
        <fullName evidence="2">Uncharacterized protein</fullName>
    </submittedName>
</protein>
<dbReference type="KEGG" id="tva:4756827"/>
<keyword evidence="3" id="KW-1185">Reference proteome</keyword>
<keyword evidence="1" id="KW-0812">Transmembrane</keyword>
<feature type="transmembrane region" description="Helical" evidence="1">
    <location>
        <begin position="1254"/>
        <end position="1276"/>
    </location>
</feature>
<dbReference type="RefSeq" id="XP_001311954.1">
    <property type="nucleotide sequence ID" value="XM_001311953.1"/>
</dbReference>
<evidence type="ECO:0000313" key="2">
    <source>
        <dbReference type="EMBL" id="EAX99024.1"/>
    </source>
</evidence>
<evidence type="ECO:0000313" key="3">
    <source>
        <dbReference type="Proteomes" id="UP000001542"/>
    </source>
</evidence>
<dbReference type="VEuPathDB" id="TrichDB:TVAG_008720"/>
<reference evidence="2" key="2">
    <citation type="journal article" date="2007" name="Science">
        <title>Draft genome sequence of the sexually transmitted pathogen Trichomonas vaginalis.</title>
        <authorList>
            <person name="Carlton J.M."/>
            <person name="Hirt R.P."/>
            <person name="Silva J.C."/>
            <person name="Delcher A.L."/>
            <person name="Schatz M."/>
            <person name="Zhao Q."/>
            <person name="Wortman J.R."/>
            <person name="Bidwell S.L."/>
            <person name="Alsmark U.C.M."/>
            <person name="Besteiro S."/>
            <person name="Sicheritz-Ponten T."/>
            <person name="Noel C.J."/>
            <person name="Dacks J.B."/>
            <person name="Foster P.G."/>
            <person name="Simillion C."/>
            <person name="Van de Peer Y."/>
            <person name="Miranda-Saavedra D."/>
            <person name="Barton G.J."/>
            <person name="Westrop G.D."/>
            <person name="Mueller S."/>
            <person name="Dessi D."/>
            <person name="Fiori P.L."/>
            <person name="Ren Q."/>
            <person name="Paulsen I."/>
            <person name="Zhang H."/>
            <person name="Bastida-Corcuera F.D."/>
            <person name="Simoes-Barbosa A."/>
            <person name="Brown M.T."/>
            <person name="Hayes R.D."/>
            <person name="Mukherjee M."/>
            <person name="Okumura C.Y."/>
            <person name="Schneider R."/>
            <person name="Smith A.J."/>
            <person name="Vanacova S."/>
            <person name="Villalvazo M."/>
            <person name="Haas B.J."/>
            <person name="Pertea M."/>
            <person name="Feldblyum T.V."/>
            <person name="Utterback T.R."/>
            <person name="Shu C.L."/>
            <person name="Osoegawa K."/>
            <person name="de Jong P.J."/>
            <person name="Hrdy I."/>
            <person name="Horvathova L."/>
            <person name="Zubacova Z."/>
            <person name="Dolezal P."/>
            <person name="Malik S.B."/>
            <person name="Logsdon J.M. Jr."/>
            <person name="Henze K."/>
            <person name="Gupta A."/>
            <person name="Wang C.C."/>
            <person name="Dunne R.L."/>
            <person name="Upcroft J.A."/>
            <person name="Upcroft P."/>
            <person name="White O."/>
            <person name="Salzberg S.L."/>
            <person name="Tang P."/>
            <person name="Chiu C.-H."/>
            <person name="Lee Y.-S."/>
            <person name="Embley T.M."/>
            <person name="Coombs G.H."/>
            <person name="Mottram J.C."/>
            <person name="Tachezy J."/>
            <person name="Fraser-Liggett C.M."/>
            <person name="Johnson P.J."/>
        </authorList>
    </citation>
    <scope>NUCLEOTIDE SEQUENCE [LARGE SCALE GENOMIC DNA]</scope>
    <source>
        <strain evidence="2">G3</strain>
    </source>
</reference>
<dbReference type="VEuPathDB" id="TrichDB:TVAGG3_0018060"/>
<dbReference type="EMBL" id="DS113653">
    <property type="protein sequence ID" value="EAX99024.1"/>
    <property type="molecule type" value="Genomic_DNA"/>
</dbReference>
<keyword evidence="1" id="KW-0472">Membrane</keyword>
<dbReference type="Proteomes" id="UP000001542">
    <property type="component" value="Unassembled WGS sequence"/>
</dbReference>